<keyword evidence="2" id="KW-0813">Transport</keyword>
<evidence type="ECO:0000256" key="1">
    <source>
        <dbReference type="ARBA" id="ARBA00005695"/>
    </source>
</evidence>
<dbReference type="InterPro" id="IPR000914">
    <property type="entry name" value="SBP_5_dom"/>
</dbReference>
<keyword evidence="7" id="KW-1185">Reference proteome</keyword>
<evidence type="ECO:0000256" key="2">
    <source>
        <dbReference type="ARBA" id="ARBA00022448"/>
    </source>
</evidence>
<keyword evidence="3 4" id="KW-0732">Signal</keyword>
<dbReference type="SUPFAM" id="SSF53850">
    <property type="entry name" value="Periplasmic binding protein-like II"/>
    <property type="match status" value="1"/>
</dbReference>
<sequence>MKKYRLLISMLMAFTLVFSSLAPIWADTVKGNVIVDSQFADPMSLVPGWGTDQSTSDLGGFLYAPLLGNDEKLNLYPLVAESYSVSKDLLSYTVKLRKGWKWHDGVEVTAEDVKFTYDTILNPDANAMRRPDVLDSKLKSVEVKDKYTVVFHLSSKNIWFEYALNDNYWLPKHILGNVPVRDIQKHDYFQKPIGNGPFKFVEYTHGERIVFEPYKDYPAQFKPKTPSDRYIYQIVPSQATALLKVQKGEANFTFCSAADIPATKKFSNLTVKDFPDASIMYISFNQRRPFFSDKRVRQAIAHAINKDALSKGVYKGYYVPAASYYPSLHWFHNPNVKTYDYSLSKAKQLLDEAGWKVGKDGIREKDGVKFKFTLLALKGNVGREKTCVFIQSSLRQLGISVEVRSLEWNTMNTKYIDAKNYDAAYIALGQSFIPLPGSSFGKDGVFNSGSYYNAEVEKLINIVNEANSKQEAKDAMFRMQEIVQEELPVLTLLYPSNTYAMDKRLRDVNLIYGNYFEPAEWHVNANY</sequence>
<dbReference type="PANTHER" id="PTHR30290">
    <property type="entry name" value="PERIPLASMIC BINDING COMPONENT OF ABC TRANSPORTER"/>
    <property type="match status" value="1"/>
</dbReference>
<feature type="domain" description="Solute-binding protein family 5" evidence="5">
    <location>
        <begin position="75"/>
        <end position="434"/>
    </location>
</feature>
<dbReference type="Gene3D" id="3.10.105.10">
    <property type="entry name" value="Dipeptide-binding Protein, Domain 3"/>
    <property type="match status" value="1"/>
</dbReference>
<comment type="caution">
    <text evidence="6">The sequence shown here is derived from an EMBL/GenBank/DDBJ whole genome shotgun (WGS) entry which is preliminary data.</text>
</comment>
<dbReference type="InterPro" id="IPR039424">
    <property type="entry name" value="SBP_5"/>
</dbReference>
<organism evidence="6 7">
    <name type="scientific">Lutispora saccharofermentans</name>
    <dbReference type="NCBI Taxonomy" id="3024236"/>
    <lineage>
        <taxon>Bacteria</taxon>
        <taxon>Bacillati</taxon>
        <taxon>Bacillota</taxon>
        <taxon>Clostridia</taxon>
        <taxon>Lutisporales</taxon>
        <taxon>Lutisporaceae</taxon>
        <taxon>Lutispora</taxon>
    </lineage>
</organism>
<dbReference type="PIRSF" id="PIRSF002741">
    <property type="entry name" value="MppA"/>
    <property type="match status" value="1"/>
</dbReference>
<evidence type="ECO:0000313" key="6">
    <source>
        <dbReference type="EMBL" id="MCQ1529108.1"/>
    </source>
</evidence>
<dbReference type="InterPro" id="IPR030678">
    <property type="entry name" value="Peptide/Ni-bd"/>
</dbReference>
<proteinExistence type="inferred from homology"/>
<dbReference type="EMBL" id="JAJEKE010000003">
    <property type="protein sequence ID" value="MCQ1529108.1"/>
    <property type="molecule type" value="Genomic_DNA"/>
</dbReference>
<evidence type="ECO:0000256" key="4">
    <source>
        <dbReference type="SAM" id="SignalP"/>
    </source>
</evidence>
<dbReference type="PANTHER" id="PTHR30290:SF9">
    <property type="entry name" value="OLIGOPEPTIDE-BINDING PROTEIN APPA"/>
    <property type="match status" value="1"/>
</dbReference>
<dbReference type="Gene3D" id="3.90.76.10">
    <property type="entry name" value="Dipeptide-binding Protein, Domain 1"/>
    <property type="match status" value="1"/>
</dbReference>
<feature type="chain" id="PRO_5047135921" evidence="4">
    <location>
        <begin position="23"/>
        <end position="527"/>
    </location>
</feature>
<reference evidence="6 7" key="1">
    <citation type="submission" date="2021-10" db="EMBL/GenBank/DDBJ databases">
        <title>Lutispora strain m25 sp. nov., a thermophilic, non-spore-forming bacterium isolated from a lab-scale methanogenic bioreactor digesting anaerobic sludge.</title>
        <authorList>
            <person name="El Houari A."/>
            <person name="Mcdonald J."/>
        </authorList>
    </citation>
    <scope>NUCLEOTIDE SEQUENCE [LARGE SCALE GENOMIC DNA]</scope>
    <source>
        <strain evidence="7">m25</strain>
    </source>
</reference>
<feature type="signal peptide" evidence="4">
    <location>
        <begin position="1"/>
        <end position="22"/>
    </location>
</feature>
<gene>
    <name evidence="6" type="ORF">LJD61_06040</name>
</gene>
<dbReference type="Proteomes" id="UP001651880">
    <property type="component" value="Unassembled WGS sequence"/>
</dbReference>
<dbReference type="Pfam" id="PF00496">
    <property type="entry name" value="SBP_bac_5"/>
    <property type="match status" value="1"/>
</dbReference>
<name>A0ABT1NCX1_9FIRM</name>
<evidence type="ECO:0000259" key="5">
    <source>
        <dbReference type="Pfam" id="PF00496"/>
    </source>
</evidence>
<protein>
    <submittedName>
        <fullName evidence="6">ABC transporter substrate-binding protein</fullName>
    </submittedName>
</protein>
<evidence type="ECO:0000256" key="3">
    <source>
        <dbReference type="ARBA" id="ARBA00022729"/>
    </source>
</evidence>
<evidence type="ECO:0000313" key="7">
    <source>
        <dbReference type="Proteomes" id="UP001651880"/>
    </source>
</evidence>
<dbReference type="Gene3D" id="3.40.190.10">
    <property type="entry name" value="Periplasmic binding protein-like II"/>
    <property type="match status" value="1"/>
</dbReference>
<dbReference type="RefSeq" id="WP_255226624.1">
    <property type="nucleotide sequence ID" value="NZ_JAJEKE010000003.1"/>
</dbReference>
<comment type="similarity">
    <text evidence="1">Belongs to the bacterial solute-binding protein 5 family.</text>
</comment>
<accession>A0ABT1NCX1</accession>